<dbReference type="Pfam" id="PF00092">
    <property type="entry name" value="VWA"/>
    <property type="match status" value="1"/>
</dbReference>
<dbReference type="InterPro" id="IPR002035">
    <property type="entry name" value="VWF_A"/>
</dbReference>
<organism evidence="4 5">
    <name type="scientific">Pseudoramibacter porci</name>
    <dbReference type="NCBI Taxonomy" id="2606631"/>
    <lineage>
        <taxon>Bacteria</taxon>
        <taxon>Bacillati</taxon>
        <taxon>Bacillota</taxon>
        <taxon>Clostridia</taxon>
        <taxon>Eubacteriales</taxon>
        <taxon>Eubacteriaceae</taxon>
        <taxon>Pseudoramibacter</taxon>
    </lineage>
</organism>
<reference evidence="4 5" key="1">
    <citation type="submission" date="2019-08" db="EMBL/GenBank/DDBJ databases">
        <title>In-depth cultivation of the pig gut microbiome towards novel bacterial diversity and tailored functional studies.</title>
        <authorList>
            <person name="Wylensek D."/>
            <person name="Hitch T.C.A."/>
            <person name="Clavel T."/>
        </authorList>
    </citation>
    <scope>NUCLEOTIDE SEQUENCE [LARGE SCALE GENOMIC DNA]</scope>
    <source>
        <strain evidence="4 5">RF-744-FAT-4</strain>
    </source>
</reference>
<protein>
    <submittedName>
        <fullName evidence="4">VWA domain-containing protein</fullName>
    </submittedName>
</protein>
<accession>A0A7X2T9Z8</accession>
<dbReference type="InterPro" id="IPR036465">
    <property type="entry name" value="vWFA_dom_sf"/>
</dbReference>
<evidence type="ECO:0000256" key="2">
    <source>
        <dbReference type="SAM" id="Phobius"/>
    </source>
</evidence>
<evidence type="ECO:0000313" key="4">
    <source>
        <dbReference type="EMBL" id="MSS20019.1"/>
    </source>
</evidence>
<evidence type="ECO:0000259" key="3">
    <source>
        <dbReference type="PROSITE" id="PS50234"/>
    </source>
</evidence>
<name>A0A7X2T9Z8_9FIRM</name>
<evidence type="ECO:0000313" key="5">
    <source>
        <dbReference type="Proteomes" id="UP000461754"/>
    </source>
</evidence>
<proteinExistence type="predicted"/>
<dbReference type="AlphaFoldDB" id="A0A7X2T9Z8"/>
<dbReference type="PROSITE" id="PS50234">
    <property type="entry name" value="VWFA"/>
    <property type="match status" value="1"/>
</dbReference>
<dbReference type="RefSeq" id="WP_154576399.1">
    <property type="nucleotide sequence ID" value="NZ_VUMO01000007.1"/>
</dbReference>
<feature type="compositionally biased region" description="Polar residues" evidence="1">
    <location>
        <begin position="559"/>
        <end position="578"/>
    </location>
</feature>
<dbReference type="CDD" id="cd00198">
    <property type="entry name" value="vWFA"/>
    <property type="match status" value="1"/>
</dbReference>
<feature type="domain" description="VWFA" evidence="3">
    <location>
        <begin position="73"/>
        <end position="189"/>
    </location>
</feature>
<keyword evidence="2" id="KW-0812">Transmembrane</keyword>
<dbReference type="Gene3D" id="3.40.50.410">
    <property type="entry name" value="von Willebrand factor, type A domain"/>
    <property type="match status" value="1"/>
</dbReference>
<keyword evidence="2" id="KW-0472">Membrane</keyword>
<dbReference type="Proteomes" id="UP000461754">
    <property type="component" value="Unassembled WGS sequence"/>
</dbReference>
<gene>
    <name evidence="4" type="ORF">FYJ52_06365</name>
</gene>
<keyword evidence="5" id="KW-1185">Reference proteome</keyword>
<dbReference type="SUPFAM" id="SSF53300">
    <property type="entry name" value="vWA-like"/>
    <property type="match status" value="1"/>
</dbReference>
<comment type="caution">
    <text evidence="4">The sequence shown here is derived from an EMBL/GenBank/DDBJ whole genome shotgun (WGS) entry which is preliminary data.</text>
</comment>
<keyword evidence="2" id="KW-1133">Transmembrane helix</keyword>
<evidence type="ECO:0000256" key="1">
    <source>
        <dbReference type="SAM" id="MobiDB-lite"/>
    </source>
</evidence>
<sequence>MKITKNIIQRLIVGTLVILTTFAFGLTSVSFASGSDAIQWDHSKSKTATNLDSQYTSNVTLSLPSKEEKLSSDIVFIMDKSSCKAETADKMGELLTQLQTALKNSDATVKIAMIAFDGTDHTLYPLTKYNGSNPQIETIKKCADQNSIPTPEKVSGTNMQAGLDRAKRILNGDSSVSANRKYVVLVSDGLTRLFGTNGQVKDIYYKGQYSYNHFYGMIDEWDQVRFGANIPKGDNYDPYCNNPNWTWGAYWSQVQKWVAADGDKYVSDFLKYGNDAGSNGPDHYLTDTGVDAASDHAMAVDRAVYEAYNAYSDLVKKGYRCYAVNIGTSRFGQAFMGALNGISGNQAVSFDQMKDNILYVVGAGSSITDKIGCGADYNFDLKDPDKMVITIDQSNGGGTQTYKAVKIGENHYGFGPKLDNGKYSYEVTYTPGDKKEQEHFVWTMNVNVSNFSHVSLTYTVKLMNPKSAPGTYGQLDLNGDGIIDGTQTPVDPQKALYTNVAAGLSPVSSTGAHVTAFAKPIGGGTIDRDVELFGKPSVTYTVKAPDTKPQKPSGEKQARPQTSKNASAKVSTKPKTGDNSNAALYALIMAGGAAALAVSLRLRKKAKSHE</sequence>
<dbReference type="EMBL" id="VUMO01000007">
    <property type="protein sequence ID" value="MSS20019.1"/>
    <property type="molecule type" value="Genomic_DNA"/>
</dbReference>
<feature type="region of interest" description="Disordered" evidence="1">
    <location>
        <begin position="541"/>
        <end position="578"/>
    </location>
</feature>
<feature type="compositionally biased region" description="Basic and acidic residues" evidence="1">
    <location>
        <begin position="545"/>
        <end position="558"/>
    </location>
</feature>
<feature type="transmembrane region" description="Helical" evidence="2">
    <location>
        <begin position="582"/>
        <end position="602"/>
    </location>
</feature>
<dbReference type="NCBIfam" id="TIGR01167">
    <property type="entry name" value="LPXTG_anchor"/>
    <property type="match status" value="1"/>
</dbReference>